<proteinExistence type="predicted"/>
<protein>
    <submittedName>
        <fullName evidence="1">Uncharacterized protein</fullName>
    </submittedName>
</protein>
<organism evidence="1">
    <name type="scientific">Bacteroides fragilis</name>
    <dbReference type="NCBI Taxonomy" id="817"/>
    <lineage>
        <taxon>Bacteria</taxon>
        <taxon>Pseudomonadati</taxon>
        <taxon>Bacteroidota</taxon>
        <taxon>Bacteroidia</taxon>
        <taxon>Bacteroidales</taxon>
        <taxon>Bacteroidaceae</taxon>
        <taxon>Bacteroides</taxon>
    </lineage>
</organism>
<dbReference type="PATRIC" id="fig|817.53.peg.3246"/>
<reference evidence="1" key="2">
    <citation type="submission" date="2014-07" db="EMBL/GenBank/DDBJ databases">
        <title>Genetics and epidemiology of antimicrobial resistance in B. fragilis group.</title>
        <authorList>
            <person name="Sydenham T.V."/>
            <person name="Hasman H."/>
            <person name="Kemp M."/>
            <person name="Justesen U.S."/>
        </authorList>
    </citation>
    <scope>NUCLEOTIDE SEQUENCE [LARGE SCALE GENOMIC DNA]</scope>
    <source>
        <strain evidence="1">DCMOUH0018B</strain>
    </source>
</reference>
<comment type="caution">
    <text evidence="1">The sequence shown here is derived from an EMBL/GenBank/DDBJ whole genome shotgun (WGS) entry which is preliminary data.</text>
</comment>
<dbReference type="AlphaFoldDB" id="A0A0I9S876"/>
<accession>A0A0I9S876</accession>
<gene>
    <name evidence="1" type="ORF">EE52_0215730</name>
</gene>
<reference evidence="1" key="1">
    <citation type="book" date="2014" name="THE 24TH EUROPEAN CONGRESS OF CLINICAL MICROBIOLOGY AND INFECTIOUS DISEASES" publisher="ECCMID 2014" city="Barcelona, Spain">
        <title>Identification of resistance genes in three multidrug-resistant Bacteroides fragilis isolates by whole genome sequencing.</title>
        <editorList>
            <person name="Unknown"/>
            <person name="A."/>
        </editorList>
        <authorList>
            <person name="Sydenham T.V."/>
            <person name="Hasman H."/>
            <person name="Wang M."/>
            <person name="Soki J."/>
            <person name="Nagy E."/>
            <person name="Justesen U.S."/>
        </authorList>
    </citation>
    <scope>NUCLEOTIDE SEQUENCE</scope>
    <source>
        <strain evidence="1">DCMOUH0018B</strain>
    </source>
</reference>
<name>A0A0I9S876_BACFG</name>
<evidence type="ECO:0000313" key="1">
    <source>
        <dbReference type="EMBL" id="KFX73881.1"/>
    </source>
</evidence>
<dbReference type="EMBL" id="JMZZ02000156">
    <property type="protein sequence ID" value="KFX73881.1"/>
    <property type="molecule type" value="Genomic_DNA"/>
</dbReference>
<sequence>MKVTIYWENKSTPVIRKRIRDRFGIPHYMSVNGETQAEISEENMSDLIELVKRGFISLRNK</sequence>
<dbReference type="RefSeq" id="WP_044301065.1">
    <property type="nucleotide sequence ID" value="NZ_CAEUHN010000012.1"/>
</dbReference>